<evidence type="ECO:0000256" key="1">
    <source>
        <dbReference type="ARBA" id="ARBA00004229"/>
    </source>
</evidence>
<reference evidence="12 13" key="1">
    <citation type="journal article" date="2024" name="Nat. Commun.">
        <title>Phylogenomics reveals the evolutionary origins of lichenization in chlorophyte algae.</title>
        <authorList>
            <person name="Puginier C."/>
            <person name="Libourel C."/>
            <person name="Otte J."/>
            <person name="Skaloud P."/>
            <person name="Haon M."/>
            <person name="Grisel S."/>
            <person name="Petersen M."/>
            <person name="Berrin J.G."/>
            <person name="Delaux P.M."/>
            <person name="Dal Grande F."/>
            <person name="Keller J."/>
        </authorList>
    </citation>
    <scope>NUCLEOTIDE SEQUENCE [LARGE SCALE GENOMIC DNA]</scope>
    <source>
        <strain evidence="12 13">SAG 2036</strain>
    </source>
</reference>
<evidence type="ECO:0000313" key="12">
    <source>
        <dbReference type="EMBL" id="KAK9792236.1"/>
    </source>
</evidence>
<evidence type="ECO:0000256" key="4">
    <source>
        <dbReference type="ARBA" id="ARBA00022528"/>
    </source>
</evidence>
<dbReference type="PANTHER" id="PTHR46132:SF1">
    <property type="entry name" value="DIGALACTOSYLDIACYLGLYCEROL SYNTHASE 2, CHLOROPLASTIC"/>
    <property type="match status" value="1"/>
</dbReference>
<dbReference type="GO" id="GO:0046481">
    <property type="term" value="F:digalactosyldiacylglycerol synthase activity"/>
    <property type="evidence" value="ECO:0007669"/>
    <property type="project" value="InterPro"/>
</dbReference>
<dbReference type="Pfam" id="PF00534">
    <property type="entry name" value="Glycos_transf_1"/>
    <property type="match status" value="1"/>
</dbReference>
<sequence length="490" mass="55226">MGRGESSLRQEGRKVAIFTTASLPWMTGTAVNPLLRAAYLAKQTDLQVTLVVPWLARAEQRKVFPGNLSFSKAQEQEQWVRQWVEKRTQHSANFKIIFYAGHYDPAFMSIFPVGDLPSYLPDSEADVAILEEPEHLTWFHHGTRWTDKFNHVVGIIHTNYLDYARRNAPAAAVIVVRQATRRLTNIHCHKVIKLSDAVQAFPRSTTEFVHGVPRPFLERGDAMAEPPQPGAGTATRQRFSAGAYFLGKGIWGKGYTELLDLLTEHKKSSEAALNFEIFGSGEDMPDIKAKAEAEGLDVTFHDGVDHLDERLKPFRVFVNPSTSDVVATTSAEALAMGKWVICAEHPSNAFFKRFDTCLIYKDAEEFSLHLQYAQSNDPTPLSLDQRWQLTWECATERFLNASSVNRWPGPLTSLRNSFDWRIINTGTGLAWVRHAIGAGRNTHKTPDDVDAFDPSTIDARRPKRHFTIDTRFEEAAALHESLGYPRPRAI</sequence>
<dbReference type="PANTHER" id="PTHR46132">
    <property type="entry name" value="DIGALACTOSYLDIACYLGLYCEROL SYNTHASE 2, CHLOROPLASTIC"/>
    <property type="match status" value="1"/>
</dbReference>
<evidence type="ECO:0000256" key="5">
    <source>
        <dbReference type="ARBA" id="ARBA00022640"/>
    </source>
</evidence>
<dbReference type="Proteomes" id="UP001465755">
    <property type="component" value="Unassembled WGS sequence"/>
</dbReference>
<dbReference type="InterPro" id="IPR001296">
    <property type="entry name" value="Glyco_trans_1"/>
</dbReference>
<dbReference type="InterPro" id="IPR044525">
    <property type="entry name" value="DGDG1/2"/>
</dbReference>
<evidence type="ECO:0000256" key="10">
    <source>
        <dbReference type="ARBA" id="ARBA00048651"/>
    </source>
</evidence>
<keyword evidence="6" id="KW-0328">Glycosyltransferase</keyword>
<evidence type="ECO:0000256" key="3">
    <source>
        <dbReference type="ARBA" id="ARBA00009481"/>
    </source>
</evidence>
<organism evidence="12 13">
    <name type="scientific">Symbiochloris irregularis</name>
    <dbReference type="NCBI Taxonomy" id="706552"/>
    <lineage>
        <taxon>Eukaryota</taxon>
        <taxon>Viridiplantae</taxon>
        <taxon>Chlorophyta</taxon>
        <taxon>core chlorophytes</taxon>
        <taxon>Trebouxiophyceae</taxon>
        <taxon>Trebouxiales</taxon>
        <taxon>Trebouxiaceae</taxon>
        <taxon>Symbiochloris</taxon>
    </lineage>
</organism>
<evidence type="ECO:0000256" key="6">
    <source>
        <dbReference type="ARBA" id="ARBA00022676"/>
    </source>
</evidence>
<name>A0AAW1NMZ3_9CHLO</name>
<keyword evidence="7" id="KW-0808">Transferase</keyword>
<feature type="domain" description="Glycosyl transferase family 1" evidence="11">
    <location>
        <begin position="245"/>
        <end position="348"/>
    </location>
</feature>
<dbReference type="Gene3D" id="3.40.50.2000">
    <property type="entry name" value="Glycogen Phosphorylase B"/>
    <property type="match status" value="1"/>
</dbReference>
<proteinExistence type="inferred from homology"/>
<evidence type="ECO:0000256" key="9">
    <source>
        <dbReference type="ARBA" id="ARBA00024055"/>
    </source>
</evidence>
<keyword evidence="13" id="KW-1185">Reference proteome</keyword>
<dbReference type="EMBL" id="JALJOQ010000166">
    <property type="protein sequence ID" value="KAK9792236.1"/>
    <property type="molecule type" value="Genomic_DNA"/>
</dbReference>
<dbReference type="SUPFAM" id="SSF53756">
    <property type="entry name" value="UDP-Glycosyltransferase/glycogen phosphorylase"/>
    <property type="match status" value="1"/>
</dbReference>
<evidence type="ECO:0000256" key="7">
    <source>
        <dbReference type="ARBA" id="ARBA00022679"/>
    </source>
</evidence>
<comment type="caution">
    <text evidence="12">The sequence shown here is derived from an EMBL/GenBank/DDBJ whole genome shotgun (WGS) entry which is preliminary data.</text>
</comment>
<dbReference type="GO" id="GO:0009707">
    <property type="term" value="C:chloroplast outer membrane"/>
    <property type="evidence" value="ECO:0007669"/>
    <property type="project" value="TreeGrafter"/>
</dbReference>
<accession>A0AAW1NMZ3</accession>
<protein>
    <recommendedName>
        <fullName evidence="9">digalactosyldiacylglycerol synthase</fullName>
        <ecNumber evidence="9">2.4.1.241</ecNumber>
    </recommendedName>
</protein>
<keyword evidence="8" id="KW-0472">Membrane</keyword>
<dbReference type="CDD" id="cd01635">
    <property type="entry name" value="Glycosyltransferase_GTB-type"/>
    <property type="match status" value="1"/>
</dbReference>
<keyword evidence="5" id="KW-0934">Plastid</keyword>
<evidence type="ECO:0000256" key="2">
    <source>
        <dbReference type="ARBA" id="ARBA00004370"/>
    </source>
</evidence>
<comment type="catalytic activity">
    <reaction evidence="10">
        <text>a 1,2-diacyl-3-O-(beta-D-galactosyl)-sn-glycerol + UDP-alpha-D-galactose = a 1,2-diacyl-3-O-[alpha-D-galactosyl-(1-&gt;6)-beta-D-galactosyl]-sn-glycerol + UDP + H(+)</text>
        <dbReference type="Rhea" id="RHEA:10520"/>
        <dbReference type="ChEBI" id="CHEBI:15378"/>
        <dbReference type="ChEBI" id="CHEBI:17615"/>
        <dbReference type="ChEBI" id="CHEBI:28396"/>
        <dbReference type="ChEBI" id="CHEBI:58223"/>
        <dbReference type="ChEBI" id="CHEBI:66914"/>
        <dbReference type="EC" id="2.4.1.241"/>
    </reaction>
</comment>
<comment type="similarity">
    <text evidence="3">Belongs to the glycosyltransferase group 1 family. Glycosyltransferase 4 subfamily.</text>
</comment>
<dbReference type="GO" id="GO:0019375">
    <property type="term" value="P:galactolipid biosynthetic process"/>
    <property type="evidence" value="ECO:0007669"/>
    <property type="project" value="TreeGrafter"/>
</dbReference>
<comment type="subcellular location">
    <subcellularLocation>
        <location evidence="2">Membrane</location>
    </subcellularLocation>
    <subcellularLocation>
        <location evidence="1">Plastid</location>
        <location evidence="1">Chloroplast</location>
    </subcellularLocation>
</comment>
<dbReference type="EC" id="2.4.1.241" evidence="9"/>
<dbReference type="AlphaFoldDB" id="A0AAW1NMZ3"/>
<gene>
    <name evidence="12" type="ORF">WJX73_002211</name>
</gene>
<evidence type="ECO:0000256" key="8">
    <source>
        <dbReference type="ARBA" id="ARBA00023136"/>
    </source>
</evidence>
<evidence type="ECO:0000313" key="13">
    <source>
        <dbReference type="Proteomes" id="UP001465755"/>
    </source>
</evidence>
<keyword evidence="4" id="KW-0150">Chloroplast</keyword>
<evidence type="ECO:0000259" key="11">
    <source>
        <dbReference type="Pfam" id="PF00534"/>
    </source>
</evidence>